<proteinExistence type="predicted"/>
<sequence>MAISESDLAKLEDEVTEKLFSEGEAELTAKAGSGVEMVQEAIRKEVTKRDFSGEAGDEANSVSLELTMDVVGLVVSRDILVSLAKNMFGDQVPEGFTLLDGQINTDFVFEGEGDGIWDFDVTFEANLLPEVNPDEVISKVAGKYPLRAQEYLTTIPGFSRAEIKVKPQLPGKLGIIPWLTKHINIEVVADKSGE</sequence>
<dbReference type="EMBL" id="MHMN01000033">
    <property type="protein sequence ID" value="OGZ28001.1"/>
    <property type="molecule type" value="Genomic_DNA"/>
</dbReference>
<evidence type="ECO:0000313" key="2">
    <source>
        <dbReference type="Proteomes" id="UP000176326"/>
    </source>
</evidence>
<comment type="caution">
    <text evidence="1">The sequence shown here is derived from an EMBL/GenBank/DDBJ whole genome shotgun (WGS) entry which is preliminary data.</text>
</comment>
<reference evidence="1 2" key="1">
    <citation type="journal article" date="2016" name="Nat. Commun.">
        <title>Thousands of microbial genomes shed light on interconnected biogeochemical processes in an aquifer system.</title>
        <authorList>
            <person name="Anantharaman K."/>
            <person name="Brown C.T."/>
            <person name="Hug L.A."/>
            <person name="Sharon I."/>
            <person name="Castelle C.J."/>
            <person name="Probst A.J."/>
            <person name="Thomas B.C."/>
            <person name="Singh A."/>
            <person name="Wilkins M.J."/>
            <person name="Karaoz U."/>
            <person name="Brodie E.L."/>
            <person name="Williams K.H."/>
            <person name="Hubbard S.S."/>
            <person name="Banfield J.F."/>
        </authorList>
    </citation>
    <scope>NUCLEOTIDE SEQUENCE [LARGE SCALE GENOMIC DNA]</scope>
</reference>
<dbReference type="AlphaFoldDB" id="A0A1G2ERK5"/>
<evidence type="ECO:0000313" key="1">
    <source>
        <dbReference type="EMBL" id="OGZ28001.1"/>
    </source>
</evidence>
<accession>A0A1G2ERK5</accession>
<gene>
    <name evidence="1" type="ORF">A2427_03245</name>
</gene>
<name>A0A1G2ERK5_9BACT</name>
<protein>
    <submittedName>
        <fullName evidence="1">Uncharacterized protein</fullName>
    </submittedName>
</protein>
<organism evidence="1 2">
    <name type="scientific">Candidatus Nealsonbacteria bacterium RIFOXYC1_FULL_40_7</name>
    <dbReference type="NCBI Taxonomy" id="1801678"/>
    <lineage>
        <taxon>Bacteria</taxon>
        <taxon>Candidatus Nealsoniibacteriota</taxon>
    </lineage>
</organism>
<dbReference type="Proteomes" id="UP000176326">
    <property type="component" value="Unassembled WGS sequence"/>
</dbReference>